<evidence type="ECO:0000259" key="1">
    <source>
        <dbReference type="PROSITE" id="PS51340"/>
    </source>
</evidence>
<sequence length="227" mass="25238">MRVVSLRRYPVKSMAGEFLRAATFNHRGIEGDRWYAVEDPDGHFASGKNTRRFRRRDPIFSYGAVTSPSGDVVVTGPSGEWRVGDPALDAELSHEIGLDVRVTSEATIPHQDMGSVSLIGTATLEWCAERWGIRADPRRLRVNLVFSCEEPFIEESWAGRTLVCGGTQLRVVERVPRCRMIDIDQDGAKAEGKWLKPLAAERDMFLAMYADVATSGVIRLGDELAIS</sequence>
<reference evidence="3" key="1">
    <citation type="journal article" date="2019" name="Int. J. Syst. Evol. Microbiol.">
        <title>The Global Catalogue of Microorganisms (GCM) 10K type strain sequencing project: providing services to taxonomists for standard genome sequencing and annotation.</title>
        <authorList>
            <consortium name="The Broad Institute Genomics Platform"/>
            <consortium name="The Broad Institute Genome Sequencing Center for Infectious Disease"/>
            <person name="Wu L."/>
            <person name="Ma J."/>
        </authorList>
    </citation>
    <scope>NUCLEOTIDE SEQUENCE [LARGE SCALE GENOMIC DNA]</scope>
    <source>
        <strain evidence="3">CGMCC 4.7241</strain>
    </source>
</reference>
<evidence type="ECO:0000313" key="2">
    <source>
        <dbReference type="EMBL" id="MFC3759686.1"/>
    </source>
</evidence>
<dbReference type="InterPro" id="IPR005302">
    <property type="entry name" value="MoCF_Sase_C"/>
</dbReference>
<keyword evidence="3" id="KW-1185">Reference proteome</keyword>
<dbReference type="Proteomes" id="UP001595699">
    <property type="component" value="Unassembled WGS sequence"/>
</dbReference>
<organism evidence="2 3">
    <name type="scientific">Tenggerimyces flavus</name>
    <dbReference type="NCBI Taxonomy" id="1708749"/>
    <lineage>
        <taxon>Bacteria</taxon>
        <taxon>Bacillati</taxon>
        <taxon>Actinomycetota</taxon>
        <taxon>Actinomycetes</taxon>
        <taxon>Propionibacteriales</taxon>
        <taxon>Nocardioidaceae</taxon>
        <taxon>Tenggerimyces</taxon>
    </lineage>
</organism>
<protein>
    <submittedName>
        <fullName evidence="2">MOSC domain-containing protein</fullName>
    </submittedName>
</protein>
<dbReference type="Pfam" id="PF03473">
    <property type="entry name" value="MOSC"/>
    <property type="match status" value="1"/>
</dbReference>
<proteinExistence type="predicted"/>
<dbReference type="InterPro" id="IPR005303">
    <property type="entry name" value="MOCOS_middle"/>
</dbReference>
<dbReference type="SUPFAM" id="SSF50800">
    <property type="entry name" value="PK beta-barrel domain-like"/>
    <property type="match status" value="1"/>
</dbReference>
<comment type="caution">
    <text evidence="2">The sequence shown here is derived from an EMBL/GenBank/DDBJ whole genome shotgun (WGS) entry which is preliminary data.</text>
</comment>
<dbReference type="PROSITE" id="PS51340">
    <property type="entry name" value="MOSC"/>
    <property type="match status" value="1"/>
</dbReference>
<evidence type="ECO:0000313" key="3">
    <source>
        <dbReference type="Proteomes" id="UP001595699"/>
    </source>
</evidence>
<dbReference type="Pfam" id="PF03476">
    <property type="entry name" value="MOSC_N"/>
    <property type="match status" value="1"/>
</dbReference>
<dbReference type="EMBL" id="JBHRZH010000002">
    <property type="protein sequence ID" value="MFC3759686.1"/>
    <property type="molecule type" value="Genomic_DNA"/>
</dbReference>
<accession>A0ABV7Y365</accession>
<dbReference type="RefSeq" id="WP_239556228.1">
    <property type="nucleotide sequence ID" value="NZ_JAFBCM010000001.1"/>
</dbReference>
<dbReference type="InterPro" id="IPR011037">
    <property type="entry name" value="Pyrv_Knase-like_insert_dom_sf"/>
</dbReference>
<gene>
    <name evidence="2" type="ORF">ACFOUW_02445</name>
</gene>
<name>A0ABV7Y365_9ACTN</name>
<feature type="domain" description="MOSC" evidence="1">
    <location>
        <begin position="85"/>
        <end position="227"/>
    </location>
</feature>